<name>A0AAV2QB72_MEGNR</name>
<dbReference type="AlphaFoldDB" id="A0AAV2QB72"/>
<dbReference type="InterPro" id="IPR000477">
    <property type="entry name" value="RT_dom"/>
</dbReference>
<proteinExistence type="predicted"/>
<keyword evidence="3" id="KW-1185">Reference proteome</keyword>
<feature type="non-terminal residue" evidence="2">
    <location>
        <position position="1"/>
    </location>
</feature>
<evidence type="ECO:0000313" key="3">
    <source>
        <dbReference type="Proteomes" id="UP001497623"/>
    </source>
</evidence>
<reference evidence="2 3" key="1">
    <citation type="submission" date="2024-05" db="EMBL/GenBank/DDBJ databases">
        <authorList>
            <person name="Wallberg A."/>
        </authorList>
    </citation>
    <scope>NUCLEOTIDE SEQUENCE [LARGE SCALE GENOMIC DNA]</scope>
</reference>
<comment type="caution">
    <text evidence="2">The sequence shown here is derived from an EMBL/GenBank/DDBJ whole genome shotgun (WGS) entry which is preliminary data.</text>
</comment>
<dbReference type="Proteomes" id="UP001497623">
    <property type="component" value="Unassembled WGS sequence"/>
</dbReference>
<dbReference type="Pfam" id="PF00078">
    <property type="entry name" value="RVT_1"/>
    <property type="match status" value="1"/>
</dbReference>
<gene>
    <name evidence="2" type="ORF">MNOR_LOCUS10051</name>
</gene>
<accession>A0AAV2QB72</accession>
<evidence type="ECO:0000259" key="1">
    <source>
        <dbReference type="Pfam" id="PF00078"/>
    </source>
</evidence>
<evidence type="ECO:0000313" key="2">
    <source>
        <dbReference type="EMBL" id="CAL4076096.1"/>
    </source>
</evidence>
<sequence length="100" mass="11194">SILGPLLFLCYINDMPLSVKCKLYLYADDSTLLVQGKQPTLIAQALSENLDRCKSWLIDNKLSLHLGKTEAILFGTKRKLKNVNNFQVKCGNAIINNVKV</sequence>
<feature type="domain" description="Reverse transcriptase" evidence="1">
    <location>
        <begin position="2"/>
        <end position="76"/>
    </location>
</feature>
<dbReference type="EMBL" id="CAXKWB010004994">
    <property type="protein sequence ID" value="CAL4076096.1"/>
    <property type="molecule type" value="Genomic_DNA"/>
</dbReference>
<protein>
    <recommendedName>
        <fullName evidence="1">Reverse transcriptase domain-containing protein</fullName>
    </recommendedName>
</protein>
<organism evidence="2 3">
    <name type="scientific">Meganyctiphanes norvegica</name>
    <name type="common">Northern krill</name>
    <name type="synonym">Thysanopoda norvegica</name>
    <dbReference type="NCBI Taxonomy" id="48144"/>
    <lineage>
        <taxon>Eukaryota</taxon>
        <taxon>Metazoa</taxon>
        <taxon>Ecdysozoa</taxon>
        <taxon>Arthropoda</taxon>
        <taxon>Crustacea</taxon>
        <taxon>Multicrustacea</taxon>
        <taxon>Malacostraca</taxon>
        <taxon>Eumalacostraca</taxon>
        <taxon>Eucarida</taxon>
        <taxon>Euphausiacea</taxon>
        <taxon>Euphausiidae</taxon>
        <taxon>Meganyctiphanes</taxon>
    </lineage>
</organism>